<dbReference type="InterPro" id="IPR037055">
    <property type="entry name" value="MHC_I-like_Ag-recog_sf"/>
</dbReference>
<keyword evidence="12" id="KW-1185">Reference proteome</keyword>
<dbReference type="AlphaFoldDB" id="A0A8C6X7P2"/>
<protein>
    <recommendedName>
        <fullName evidence="10">Ig-like domain-containing protein</fullName>
    </recommendedName>
</protein>
<dbReference type="GO" id="GO:0002474">
    <property type="term" value="P:antigen processing and presentation of peptide antigen via MHC class I"/>
    <property type="evidence" value="ECO:0007669"/>
    <property type="project" value="UniProtKB-KW"/>
</dbReference>
<dbReference type="SMART" id="SM00407">
    <property type="entry name" value="IGc1"/>
    <property type="match status" value="1"/>
</dbReference>
<dbReference type="InterPro" id="IPR050208">
    <property type="entry name" value="MHC_class-I_related"/>
</dbReference>
<dbReference type="Pfam" id="PF00129">
    <property type="entry name" value="MHC_I"/>
    <property type="match status" value="1"/>
</dbReference>
<sequence>MLFKMAPPCLWPVVSGRLPSASSHSLKYFYTGISEPSQGQPHFVVLGFVDSQAFVHYDSNSRRMKPRVSWMEKVGKEDPQYWERETQASYVQEQASRQGLETLRDRYNQSKEPPEVTVRGKTEVEDGMETHVCRLDGFYPREINASWTRDGEVWEEETFHGSLAPNADGTYHSWLSIRIDPKERGRYRCHVEHDGLQEPLDLKMGRFLPSVSLCGASSGLPSVLFSQPSWGASRISASCWDSSLDSD</sequence>
<dbReference type="Pfam" id="PF07654">
    <property type="entry name" value="C1-set"/>
    <property type="match status" value="1"/>
</dbReference>
<dbReference type="Gene3D" id="3.30.500.10">
    <property type="entry name" value="MHC class I-like antigen recognition-like"/>
    <property type="match status" value="1"/>
</dbReference>
<keyword evidence="8" id="KW-1015">Disulfide bond</keyword>
<dbReference type="InterPro" id="IPR007110">
    <property type="entry name" value="Ig-like_dom"/>
</dbReference>
<dbReference type="Gene3D" id="2.60.40.10">
    <property type="entry name" value="Immunoglobulins"/>
    <property type="match status" value="1"/>
</dbReference>
<evidence type="ECO:0000313" key="11">
    <source>
        <dbReference type="Ensembl" id="ENSNNAP00000010239.1"/>
    </source>
</evidence>
<keyword evidence="4" id="KW-0732">Signal</keyword>
<keyword evidence="9" id="KW-0325">Glycoprotein</keyword>
<dbReference type="GO" id="GO:0005615">
    <property type="term" value="C:extracellular space"/>
    <property type="evidence" value="ECO:0007669"/>
    <property type="project" value="TreeGrafter"/>
</dbReference>
<dbReference type="FunFam" id="2.60.40.10:FF:000204">
    <property type="entry name" value="Major histocompatibility complex, class I-related protein"/>
    <property type="match status" value="1"/>
</dbReference>
<dbReference type="PANTHER" id="PTHR16675:SF242">
    <property type="entry name" value="MAJOR HISTOCOMPATIBILITY COMPLEX CLASS I-RELATED GENE PROTEIN"/>
    <property type="match status" value="1"/>
</dbReference>
<evidence type="ECO:0000256" key="5">
    <source>
        <dbReference type="ARBA" id="ARBA00022859"/>
    </source>
</evidence>
<evidence type="ECO:0000256" key="4">
    <source>
        <dbReference type="ARBA" id="ARBA00022729"/>
    </source>
</evidence>
<evidence type="ECO:0000256" key="1">
    <source>
        <dbReference type="ARBA" id="ARBA00004479"/>
    </source>
</evidence>
<comment type="subcellular location">
    <subcellularLocation>
        <location evidence="1">Membrane</location>
        <topology evidence="1">Single-pass type I membrane protein</topology>
    </subcellularLocation>
</comment>
<dbReference type="GO" id="GO:0009897">
    <property type="term" value="C:external side of plasma membrane"/>
    <property type="evidence" value="ECO:0007669"/>
    <property type="project" value="TreeGrafter"/>
</dbReference>
<evidence type="ECO:0000256" key="2">
    <source>
        <dbReference type="ARBA" id="ARBA00022451"/>
    </source>
</evidence>
<dbReference type="InterPro" id="IPR013783">
    <property type="entry name" value="Ig-like_fold"/>
</dbReference>
<dbReference type="GO" id="GO:0042612">
    <property type="term" value="C:MHC class I protein complex"/>
    <property type="evidence" value="ECO:0007669"/>
    <property type="project" value="UniProtKB-KW"/>
</dbReference>
<evidence type="ECO:0000313" key="12">
    <source>
        <dbReference type="Proteomes" id="UP000694559"/>
    </source>
</evidence>
<dbReference type="GeneTree" id="ENSGT01150000286995"/>
<reference evidence="11" key="2">
    <citation type="submission" date="2025-09" db="UniProtKB">
        <authorList>
            <consortium name="Ensembl"/>
        </authorList>
    </citation>
    <scope>IDENTIFICATION</scope>
</reference>
<dbReference type="InterPro" id="IPR036179">
    <property type="entry name" value="Ig-like_dom_sf"/>
</dbReference>
<keyword evidence="2" id="KW-0490">MHC I</keyword>
<dbReference type="SUPFAM" id="SSF48726">
    <property type="entry name" value="Immunoglobulin"/>
    <property type="match status" value="1"/>
</dbReference>
<name>A0A8C6X7P2_NAJNA</name>
<evidence type="ECO:0000256" key="8">
    <source>
        <dbReference type="ARBA" id="ARBA00023157"/>
    </source>
</evidence>
<feature type="domain" description="Ig-like" evidence="10">
    <location>
        <begin position="114"/>
        <end position="203"/>
    </location>
</feature>
<organism evidence="11 12">
    <name type="scientific">Naja naja</name>
    <name type="common">Indian cobra</name>
    <dbReference type="NCBI Taxonomy" id="35670"/>
    <lineage>
        <taxon>Eukaryota</taxon>
        <taxon>Metazoa</taxon>
        <taxon>Chordata</taxon>
        <taxon>Craniata</taxon>
        <taxon>Vertebrata</taxon>
        <taxon>Euteleostomi</taxon>
        <taxon>Lepidosauria</taxon>
        <taxon>Squamata</taxon>
        <taxon>Bifurcata</taxon>
        <taxon>Unidentata</taxon>
        <taxon>Episquamata</taxon>
        <taxon>Toxicofera</taxon>
        <taxon>Serpentes</taxon>
        <taxon>Colubroidea</taxon>
        <taxon>Elapidae</taxon>
        <taxon>Elapinae</taxon>
        <taxon>Naja</taxon>
    </lineage>
</organism>
<dbReference type="Proteomes" id="UP000694559">
    <property type="component" value="Unplaced"/>
</dbReference>
<keyword evidence="5" id="KW-0391">Immunity</keyword>
<evidence type="ECO:0000259" key="10">
    <source>
        <dbReference type="PROSITE" id="PS50835"/>
    </source>
</evidence>
<dbReference type="InterPro" id="IPR003597">
    <property type="entry name" value="Ig_C1-set"/>
</dbReference>
<dbReference type="PANTHER" id="PTHR16675">
    <property type="entry name" value="MHC CLASS I-RELATED"/>
    <property type="match status" value="1"/>
</dbReference>
<dbReference type="InterPro" id="IPR011162">
    <property type="entry name" value="MHC_I/II-like_Ag-recog"/>
</dbReference>
<dbReference type="Ensembl" id="ENSNNAT00000010717.1">
    <property type="protein sequence ID" value="ENSNNAP00000010239.1"/>
    <property type="gene ID" value="ENSNNAG00000006836.1"/>
</dbReference>
<evidence type="ECO:0000256" key="3">
    <source>
        <dbReference type="ARBA" id="ARBA00022692"/>
    </source>
</evidence>
<dbReference type="CDD" id="cd07698">
    <property type="entry name" value="IgC1_MHC_I_alpha3"/>
    <property type="match status" value="1"/>
</dbReference>
<evidence type="ECO:0000256" key="9">
    <source>
        <dbReference type="ARBA" id="ARBA00023180"/>
    </source>
</evidence>
<dbReference type="InterPro" id="IPR003006">
    <property type="entry name" value="Ig/MHC_CS"/>
</dbReference>
<proteinExistence type="predicted"/>
<dbReference type="GO" id="GO:0006955">
    <property type="term" value="P:immune response"/>
    <property type="evidence" value="ECO:0007669"/>
    <property type="project" value="TreeGrafter"/>
</dbReference>
<evidence type="ECO:0000256" key="6">
    <source>
        <dbReference type="ARBA" id="ARBA00022989"/>
    </source>
</evidence>
<keyword evidence="3" id="KW-0812">Transmembrane</keyword>
<accession>A0A8C6X7P2</accession>
<dbReference type="PROSITE" id="PS00290">
    <property type="entry name" value="IG_MHC"/>
    <property type="match status" value="1"/>
</dbReference>
<reference evidence="11" key="1">
    <citation type="submission" date="2025-08" db="UniProtKB">
        <authorList>
            <consortium name="Ensembl"/>
        </authorList>
    </citation>
    <scope>IDENTIFICATION</scope>
</reference>
<dbReference type="SUPFAM" id="SSF54452">
    <property type="entry name" value="MHC antigen-recognition domain"/>
    <property type="match status" value="1"/>
</dbReference>
<dbReference type="PROSITE" id="PS50835">
    <property type="entry name" value="IG_LIKE"/>
    <property type="match status" value="1"/>
</dbReference>
<dbReference type="InterPro" id="IPR011161">
    <property type="entry name" value="MHC_I-like_Ag-recog"/>
</dbReference>
<keyword evidence="6" id="KW-1133">Transmembrane helix</keyword>
<evidence type="ECO:0000256" key="7">
    <source>
        <dbReference type="ARBA" id="ARBA00023136"/>
    </source>
</evidence>
<keyword evidence="7" id="KW-0472">Membrane</keyword>